<dbReference type="SUPFAM" id="SSF54928">
    <property type="entry name" value="RNA-binding domain, RBD"/>
    <property type="match status" value="1"/>
</dbReference>
<feature type="domain" description="RRM" evidence="2">
    <location>
        <begin position="8"/>
        <end position="87"/>
    </location>
</feature>
<proteinExistence type="predicted"/>
<dbReference type="Proteomes" id="UP000268162">
    <property type="component" value="Unassembled WGS sequence"/>
</dbReference>
<reference evidence="4" key="1">
    <citation type="journal article" date="2018" name="Nat. Microbiol.">
        <title>Leveraging single-cell genomics to expand the fungal tree of life.</title>
        <authorList>
            <person name="Ahrendt S.R."/>
            <person name="Quandt C.A."/>
            <person name="Ciobanu D."/>
            <person name="Clum A."/>
            <person name="Salamov A."/>
            <person name="Andreopoulos B."/>
            <person name="Cheng J.F."/>
            <person name="Woyke T."/>
            <person name="Pelin A."/>
            <person name="Henrissat B."/>
            <person name="Reynolds N.K."/>
            <person name="Benny G.L."/>
            <person name="Smith M.E."/>
            <person name="James T.Y."/>
            <person name="Grigoriev I.V."/>
        </authorList>
    </citation>
    <scope>NUCLEOTIDE SEQUENCE [LARGE SCALE GENOMIC DNA]</scope>
    <source>
        <strain evidence="4">RSA 468</strain>
    </source>
</reference>
<evidence type="ECO:0000259" key="2">
    <source>
        <dbReference type="PROSITE" id="PS50102"/>
    </source>
</evidence>
<evidence type="ECO:0000256" key="1">
    <source>
        <dbReference type="PROSITE-ProRule" id="PRU00176"/>
    </source>
</evidence>
<dbReference type="STRING" id="215637.A0A4Q0A4J4"/>
<dbReference type="InterPro" id="IPR035979">
    <property type="entry name" value="RBD_domain_sf"/>
</dbReference>
<sequence>MAINSPKETLYVHRLNEKVKKPELKRSLYALFSTYGRIVNIRAAKTSNLRGQAFIEFVDVGSATIAMQRLNGFIFYDLPLVSSIESNLD</sequence>
<dbReference type="AlphaFoldDB" id="A0A4Q0A4J4"/>
<keyword evidence="1" id="KW-0694">RNA-binding</keyword>
<dbReference type="SMART" id="SM00360">
    <property type="entry name" value="RRM"/>
    <property type="match status" value="1"/>
</dbReference>
<dbReference type="EMBL" id="ML002214">
    <property type="protein sequence ID" value="RKP40322.1"/>
    <property type="molecule type" value="Genomic_DNA"/>
</dbReference>
<organism evidence="3 4">
    <name type="scientific">Dimargaris cristalligena</name>
    <dbReference type="NCBI Taxonomy" id="215637"/>
    <lineage>
        <taxon>Eukaryota</taxon>
        <taxon>Fungi</taxon>
        <taxon>Fungi incertae sedis</taxon>
        <taxon>Zoopagomycota</taxon>
        <taxon>Kickxellomycotina</taxon>
        <taxon>Dimargaritomycetes</taxon>
        <taxon>Dimargaritales</taxon>
        <taxon>Dimargaritaceae</taxon>
        <taxon>Dimargaris</taxon>
    </lineage>
</organism>
<name>A0A4Q0A4J4_9FUNG</name>
<dbReference type="Gene3D" id="3.30.70.330">
    <property type="match status" value="1"/>
</dbReference>
<dbReference type="InterPro" id="IPR012677">
    <property type="entry name" value="Nucleotide-bd_a/b_plait_sf"/>
</dbReference>
<accession>A0A4Q0A4J4</accession>
<gene>
    <name evidence="3" type="ORF">BJ085DRAFT_18701</name>
</gene>
<dbReference type="InterPro" id="IPR000504">
    <property type="entry name" value="RRM_dom"/>
</dbReference>
<keyword evidence="4" id="KW-1185">Reference proteome</keyword>
<evidence type="ECO:0000313" key="4">
    <source>
        <dbReference type="Proteomes" id="UP000268162"/>
    </source>
</evidence>
<evidence type="ECO:0000313" key="3">
    <source>
        <dbReference type="EMBL" id="RKP40322.1"/>
    </source>
</evidence>
<protein>
    <submittedName>
        <fullName evidence="3">Putative U1 small nuclear ribonucleo protein A</fullName>
    </submittedName>
</protein>
<dbReference type="GO" id="GO:0003723">
    <property type="term" value="F:RNA binding"/>
    <property type="evidence" value="ECO:0007669"/>
    <property type="project" value="UniProtKB-UniRule"/>
</dbReference>
<dbReference type="PROSITE" id="PS50102">
    <property type="entry name" value="RRM"/>
    <property type="match status" value="1"/>
</dbReference>
<dbReference type="CDD" id="cd12246">
    <property type="entry name" value="RRM1_U1A_like"/>
    <property type="match status" value="1"/>
</dbReference>
<dbReference type="Pfam" id="PF00076">
    <property type="entry name" value="RRM_1"/>
    <property type="match status" value="1"/>
</dbReference>